<evidence type="ECO:0000313" key="3">
    <source>
        <dbReference type="Proteomes" id="UP000811609"/>
    </source>
</evidence>
<reference evidence="2" key="1">
    <citation type="submission" date="2020-12" db="EMBL/GenBank/DDBJ databases">
        <title>WGS assembly of Carya illinoinensis cv. Pawnee.</title>
        <authorList>
            <person name="Platts A."/>
            <person name="Shu S."/>
            <person name="Wright S."/>
            <person name="Barry K."/>
            <person name="Edger P."/>
            <person name="Pires J.C."/>
            <person name="Schmutz J."/>
        </authorList>
    </citation>
    <scope>NUCLEOTIDE SEQUENCE</scope>
    <source>
        <tissue evidence="2">Leaf</tissue>
    </source>
</reference>
<comment type="caution">
    <text evidence="2">The sequence shown here is derived from an EMBL/GenBank/DDBJ whole genome shotgun (WGS) entry which is preliminary data.</text>
</comment>
<sequence>MHVSVHPPSILGSCPHKAFSQETHHGSAFSQEQARNILRAPPPHFRLTLRPPTSFVKTTTPSGVFLFGERLGVSQLSQDPHLHRVRLPRPATSFYVMENNSPPPLCMKTTPFS</sequence>
<dbReference type="AlphaFoldDB" id="A0A8T1NAQ9"/>
<dbReference type="EMBL" id="CM031823">
    <property type="protein sequence ID" value="KAG6626097.1"/>
    <property type="molecule type" value="Genomic_DNA"/>
</dbReference>
<gene>
    <name evidence="2" type="ORF">CIPAW_15G023700</name>
</gene>
<name>A0A8T1NAQ9_CARIL</name>
<proteinExistence type="predicted"/>
<evidence type="ECO:0000313" key="2">
    <source>
        <dbReference type="EMBL" id="KAG6626097.1"/>
    </source>
</evidence>
<evidence type="ECO:0000256" key="1">
    <source>
        <dbReference type="SAM" id="MobiDB-lite"/>
    </source>
</evidence>
<feature type="region of interest" description="Disordered" evidence="1">
    <location>
        <begin position="14"/>
        <end position="34"/>
    </location>
</feature>
<protein>
    <submittedName>
        <fullName evidence="2">Uncharacterized protein</fullName>
    </submittedName>
</protein>
<keyword evidence="3" id="KW-1185">Reference proteome</keyword>
<accession>A0A8T1NAQ9</accession>
<organism evidence="2 3">
    <name type="scientific">Carya illinoinensis</name>
    <name type="common">Pecan</name>
    <dbReference type="NCBI Taxonomy" id="32201"/>
    <lineage>
        <taxon>Eukaryota</taxon>
        <taxon>Viridiplantae</taxon>
        <taxon>Streptophyta</taxon>
        <taxon>Embryophyta</taxon>
        <taxon>Tracheophyta</taxon>
        <taxon>Spermatophyta</taxon>
        <taxon>Magnoliopsida</taxon>
        <taxon>eudicotyledons</taxon>
        <taxon>Gunneridae</taxon>
        <taxon>Pentapetalae</taxon>
        <taxon>rosids</taxon>
        <taxon>fabids</taxon>
        <taxon>Fagales</taxon>
        <taxon>Juglandaceae</taxon>
        <taxon>Carya</taxon>
    </lineage>
</organism>
<dbReference type="Proteomes" id="UP000811609">
    <property type="component" value="Chromosome 15"/>
</dbReference>